<evidence type="ECO:0000313" key="3">
    <source>
        <dbReference type="Proteomes" id="UP000735302"/>
    </source>
</evidence>
<feature type="region of interest" description="Disordered" evidence="1">
    <location>
        <begin position="31"/>
        <end position="54"/>
    </location>
</feature>
<evidence type="ECO:0000256" key="1">
    <source>
        <dbReference type="SAM" id="MobiDB-lite"/>
    </source>
</evidence>
<protein>
    <submittedName>
        <fullName evidence="2">Uncharacterized protein</fullName>
    </submittedName>
</protein>
<proteinExistence type="predicted"/>
<comment type="caution">
    <text evidence="2">The sequence shown here is derived from an EMBL/GenBank/DDBJ whole genome shotgun (WGS) entry which is preliminary data.</text>
</comment>
<dbReference type="EMBL" id="BLXT01002233">
    <property type="protein sequence ID" value="GFN92177.1"/>
    <property type="molecule type" value="Genomic_DNA"/>
</dbReference>
<organism evidence="2 3">
    <name type="scientific">Plakobranchus ocellatus</name>
    <dbReference type="NCBI Taxonomy" id="259542"/>
    <lineage>
        <taxon>Eukaryota</taxon>
        <taxon>Metazoa</taxon>
        <taxon>Spiralia</taxon>
        <taxon>Lophotrochozoa</taxon>
        <taxon>Mollusca</taxon>
        <taxon>Gastropoda</taxon>
        <taxon>Heterobranchia</taxon>
        <taxon>Euthyneura</taxon>
        <taxon>Panpulmonata</taxon>
        <taxon>Sacoglossa</taxon>
        <taxon>Placobranchoidea</taxon>
        <taxon>Plakobranchidae</taxon>
        <taxon>Plakobranchus</taxon>
    </lineage>
</organism>
<reference evidence="2 3" key="1">
    <citation type="journal article" date="2021" name="Elife">
        <title>Chloroplast acquisition without the gene transfer in kleptoplastic sea slugs, Plakobranchus ocellatus.</title>
        <authorList>
            <person name="Maeda T."/>
            <person name="Takahashi S."/>
            <person name="Yoshida T."/>
            <person name="Shimamura S."/>
            <person name="Takaki Y."/>
            <person name="Nagai Y."/>
            <person name="Toyoda A."/>
            <person name="Suzuki Y."/>
            <person name="Arimoto A."/>
            <person name="Ishii H."/>
            <person name="Satoh N."/>
            <person name="Nishiyama T."/>
            <person name="Hasebe M."/>
            <person name="Maruyama T."/>
            <person name="Minagawa J."/>
            <person name="Obokata J."/>
            <person name="Shigenobu S."/>
        </authorList>
    </citation>
    <scope>NUCLEOTIDE SEQUENCE [LARGE SCALE GENOMIC DNA]</scope>
</reference>
<feature type="non-terminal residue" evidence="2">
    <location>
        <position position="88"/>
    </location>
</feature>
<accession>A0AAV3ZBR6</accession>
<sequence>MYDNLQLLATEQPTAEEEVKPRLYPTDQLARYKNVGGPSGNNEEPVPLPRGSASQIAHSDSSFMTWDLAVVKNPLEYSCWLSCVCHER</sequence>
<keyword evidence="3" id="KW-1185">Reference proteome</keyword>
<evidence type="ECO:0000313" key="2">
    <source>
        <dbReference type="EMBL" id="GFN92177.1"/>
    </source>
</evidence>
<name>A0AAV3ZBR6_9GAST</name>
<gene>
    <name evidence="2" type="ORF">PoB_001868300</name>
</gene>
<dbReference type="AlphaFoldDB" id="A0AAV3ZBR6"/>
<dbReference type="Proteomes" id="UP000735302">
    <property type="component" value="Unassembled WGS sequence"/>
</dbReference>